<feature type="transmembrane region" description="Helical" evidence="1">
    <location>
        <begin position="39"/>
        <end position="60"/>
    </location>
</feature>
<dbReference type="AlphaFoldDB" id="A0A165TX15"/>
<keyword evidence="1" id="KW-0472">Membrane</keyword>
<sequence>MTDFILEIFYRLPLWKTAIILGFALIGALLQEASFLQRVLTFFIGIAAATTFTEPLIIFFDLKPGLSDATAGVLAMSGRNMAAFTLRISRDPFKATENFLKFWRGKR</sequence>
<keyword evidence="1" id="KW-1133">Transmembrane helix</keyword>
<organism evidence="2 3">
    <name type="scientific">Pseudovibrio axinellae</name>
    <dbReference type="NCBI Taxonomy" id="989403"/>
    <lineage>
        <taxon>Bacteria</taxon>
        <taxon>Pseudomonadati</taxon>
        <taxon>Pseudomonadota</taxon>
        <taxon>Alphaproteobacteria</taxon>
        <taxon>Hyphomicrobiales</taxon>
        <taxon>Stappiaceae</taxon>
        <taxon>Pseudovibrio</taxon>
    </lineage>
</organism>
<dbReference type="PATRIC" id="fig|989403.3.peg.4661"/>
<dbReference type="Proteomes" id="UP000076577">
    <property type="component" value="Unassembled WGS sequence"/>
</dbReference>
<keyword evidence="1" id="KW-0812">Transmembrane</keyword>
<evidence type="ECO:0000256" key="1">
    <source>
        <dbReference type="SAM" id="Phobius"/>
    </source>
</evidence>
<feature type="transmembrane region" description="Helical" evidence="1">
    <location>
        <begin position="12"/>
        <end position="30"/>
    </location>
</feature>
<gene>
    <name evidence="2" type="ORF">PsAD2_04265</name>
</gene>
<comment type="caution">
    <text evidence="2">The sequence shown here is derived from an EMBL/GenBank/DDBJ whole genome shotgun (WGS) entry which is preliminary data.</text>
</comment>
<dbReference type="OrthoDB" id="8456667at2"/>
<evidence type="ECO:0000313" key="2">
    <source>
        <dbReference type="EMBL" id="KZL06752.1"/>
    </source>
</evidence>
<keyword evidence="3" id="KW-1185">Reference proteome</keyword>
<evidence type="ECO:0000313" key="3">
    <source>
        <dbReference type="Proteomes" id="UP000076577"/>
    </source>
</evidence>
<reference evidence="2 3" key="1">
    <citation type="journal article" date="2016" name="Front. Microbiol.">
        <title>Comparative Genomic Analysis Reveals a Diverse Repertoire of Genes Involved in Prokaryote-Eukaryote Interactions within the Pseudovibrio Genus.</title>
        <authorList>
            <person name="Romano S."/>
            <person name="Fernandez-Guerra A."/>
            <person name="Reen F.J."/>
            <person name="Glockner F.O."/>
            <person name="Crowley S.P."/>
            <person name="O'Sullivan O."/>
            <person name="Cotter P.D."/>
            <person name="Adams C."/>
            <person name="Dobson A.D."/>
            <person name="O'Gara F."/>
        </authorList>
    </citation>
    <scope>NUCLEOTIDE SEQUENCE [LARGE SCALE GENOMIC DNA]</scope>
    <source>
        <strain evidence="2 3">Ad2</strain>
    </source>
</reference>
<protein>
    <submittedName>
        <fullName evidence="2">Uncharacterized protein</fullName>
    </submittedName>
</protein>
<dbReference type="STRING" id="989403.SAMN05421798_11477"/>
<accession>A0A165TX15</accession>
<name>A0A165TX15_9HYPH</name>
<proteinExistence type="predicted"/>
<dbReference type="RefSeq" id="WP_068010441.1">
    <property type="nucleotide sequence ID" value="NZ_FOFM01000014.1"/>
</dbReference>
<dbReference type="EMBL" id="LMCB01000139">
    <property type="protein sequence ID" value="KZL06752.1"/>
    <property type="molecule type" value="Genomic_DNA"/>
</dbReference>